<dbReference type="PANTHER" id="PTHR31900:SF34">
    <property type="entry name" value="EMB|CAB62440.1-RELATED"/>
    <property type="match status" value="1"/>
</dbReference>
<dbReference type="Proteomes" id="UP000265566">
    <property type="component" value="Chromosome 4"/>
</dbReference>
<organism evidence="2">
    <name type="scientific">Medicago truncatula</name>
    <name type="common">Barrel medic</name>
    <name type="synonym">Medicago tribuloides</name>
    <dbReference type="NCBI Taxonomy" id="3880"/>
    <lineage>
        <taxon>Eukaryota</taxon>
        <taxon>Viridiplantae</taxon>
        <taxon>Streptophyta</taxon>
        <taxon>Embryophyta</taxon>
        <taxon>Tracheophyta</taxon>
        <taxon>Spermatophyta</taxon>
        <taxon>Magnoliopsida</taxon>
        <taxon>eudicotyledons</taxon>
        <taxon>Gunneridae</taxon>
        <taxon>Pentapetalae</taxon>
        <taxon>rosids</taxon>
        <taxon>fabids</taxon>
        <taxon>Fabales</taxon>
        <taxon>Fabaceae</taxon>
        <taxon>Papilionoideae</taxon>
        <taxon>50 kb inversion clade</taxon>
        <taxon>NPAAA clade</taxon>
        <taxon>Hologalegina</taxon>
        <taxon>IRL clade</taxon>
        <taxon>Trifolieae</taxon>
        <taxon>Medicago</taxon>
    </lineage>
</organism>
<gene>
    <name evidence="2" type="ORF">MtrunA17_Chr4g0023261</name>
</gene>
<proteinExistence type="predicted"/>
<dbReference type="SMART" id="SM00579">
    <property type="entry name" value="FBD"/>
    <property type="match status" value="1"/>
</dbReference>
<evidence type="ECO:0000313" key="2">
    <source>
        <dbReference type="EMBL" id="RHN60220.1"/>
    </source>
</evidence>
<comment type="caution">
    <text evidence="2">The sequence shown here is derived from an EMBL/GenBank/DDBJ whole genome shotgun (WGS) entry which is preliminary data.</text>
</comment>
<dbReference type="InterPro" id="IPR006566">
    <property type="entry name" value="FBD"/>
</dbReference>
<dbReference type="EMBL" id="PSQE01000004">
    <property type="protein sequence ID" value="RHN60220.1"/>
    <property type="molecule type" value="Genomic_DNA"/>
</dbReference>
<feature type="domain" description="FBD" evidence="1">
    <location>
        <begin position="103"/>
        <end position="170"/>
    </location>
</feature>
<reference evidence="2" key="1">
    <citation type="journal article" date="2018" name="Nat. Plants">
        <title>Whole-genome landscape of Medicago truncatula symbiotic genes.</title>
        <authorList>
            <person name="Pecrix Y."/>
            <person name="Gamas P."/>
            <person name="Carrere S."/>
        </authorList>
    </citation>
    <scope>NUCLEOTIDE SEQUENCE</scope>
    <source>
        <tissue evidence="2">Leaves</tissue>
    </source>
</reference>
<protein>
    <submittedName>
        <fullName evidence="2">Putative FBD domain-containing protein</fullName>
    </submittedName>
</protein>
<dbReference type="PANTHER" id="PTHR31900">
    <property type="entry name" value="F-BOX/RNI SUPERFAMILY PROTEIN-RELATED"/>
    <property type="match status" value="1"/>
</dbReference>
<dbReference type="Gramene" id="rna22483">
    <property type="protein sequence ID" value="RHN60220.1"/>
    <property type="gene ID" value="gene22483"/>
</dbReference>
<dbReference type="AlphaFoldDB" id="A0A396I3P3"/>
<sequence>MLFLAGCPILECLRVFDIYFPEEDEDSLTIQEVKSFNLPKLTRANITHFLCSYFLMKALSESESLCIDAYWFHIQDFVYKDSNGLPLLKNDEENWEQPEFVPECSLSCLRTCTIGDFSGLPIELGLAKYILKNSRTLEIMVIWSKRERAEIERKLFLCLKASATCELLVYR</sequence>
<evidence type="ECO:0000259" key="1">
    <source>
        <dbReference type="SMART" id="SM00579"/>
    </source>
</evidence>
<name>A0A396I3P3_MEDTR</name>
<accession>A0A396I3P3</accession>
<dbReference type="Pfam" id="PF08387">
    <property type="entry name" value="FBD"/>
    <property type="match status" value="1"/>
</dbReference>
<dbReference type="InterPro" id="IPR050232">
    <property type="entry name" value="FBL13/AtMIF1-like"/>
</dbReference>